<organism evidence="1">
    <name type="scientific">Spodoptera frugiperda</name>
    <name type="common">Fall armyworm</name>
    <dbReference type="NCBI Taxonomy" id="7108"/>
    <lineage>
        <taxon>Eukaryota</taxon>
        <taxon>Metazoa</taxon>
        <taxon>Ecdysozoa</taxon>
        <taxon>Arthropoda</taxon>
        <taxon>Hexapoda</taxon>
        <taxon>Insecta</taxon>
        <taxon>Pterygota</taxon>
        <taxon>Neoptera</taxon>
        <taxon>Endopterygota</taxon>
        <taxon>Lepidoptera</taxon>
        <taxon>Glossata</taxon>
        <taxon>Ditrysia</taxon>
        <taxon>Noctuoidea</taxon>
        <taxon>Noctuidae</taxon>
        <taxon>Amphipyrinae</taxon>
        <taxon>Spodoptera</taxon>
    </lineage>
</organism>
<reference evidence="1" key="1">
    <citation type="submission" date="2016-07" db="EMBL/GenBank/DDBJ databases">
        <authorList>
            <person name="Bretaudeau A."/>
        </authorList>
    </citation>
    <scope>NUCLEOTIDE SEQUENCE</scope>
    <source>
        <strain evidence="1">Rice</strain>
        <tissue evidence="1">Whole body</tissue>
    </source>
</reference>
<evidence type="ECO:0000313" key="1">
    <source>
        <dbReference type="EMBL" id="SOQ40148.1"/>
    </source>
</evidence>
<dbReference type="EMBL" id="ODYU01002532">
    <property type="protein sequence ID" value="SOQ40148.1"/>
    <property type="molecule type" value="Genomic_DNA"/>
</dbReference>
<sequence>MRRNNPMTSPPWARREGMSDAYRLKTTPFLLLLFELLQAGARQSTEGPLKKPLSCILVHQNIPAQLYQCAEWSSPTSASSSEAHWQQLQKHPYLFSHL</sequence>
<accession>A0A2H1VH46</accession>
<gene>
    <name evidence="1" type="ORF">SFRICE_028459</name>
</gene>
<dbReference type="AlphaFoldDB" id="A0A2H1VH46"/>
<protein>
    <submittedName>
        <fullName evidence="1">SFRICE_028459</fullName>
    </submittedName>
</protein>
<proteinExistence type="predicted"/>
<name>A0A2H1VH46_SPOFR</name>